<protein>
    <recommendedName>
        <fullName evidence="1">DUF6451 domain-containing protein</fullName>
    </recommendedName>
</protein>
<evidence type="ECO:0000313" key="3">
    <source>
        <dbReference type="Proteomes" id="UP000694700"/>
    </source>
</evidence>
<dbReference type="PANTHER" id="PTHR47027:SF25">
    <property type="entry name" value="REVERSE TRANSCRIPTASE DOMAIN-CONTAINING PROTEIN"/>
    <property type="match status" value="1"/>
</dbReference>
<dbReference type="AlphaFoldDB" id="A0A8C1X5U2"/>
<name>A0A8C1X5U2_CYPCA</name>
<dbReference type="Ensembl" id="ENSCCRT00015079688.1">
    <property type="protein sequence ID" value="ENSCCRP00015077180.1"/>
    <property type="gene ID" value="ENSCCRG00015031248.1"/>
</dbReference>
<sequence length="207" mass="23702">TIYSETAQKVLGFKQKGANEWISANTWLKIEERKELKAKLLNIKSQRLLEKTKMSYKNKDREVKRSARKDKRVFVEHLASEAEKAYNMQVKTDRLNNFARQVGLSINTSKTQVMCVNSIPTAPILVNEEPLEFVENFTYLGSLISKDSGASKDIKARLGKAQGAFSQLRSIWRSKQYSLKTKMILYNCNVKSVLLYGSESWPVIKTD</sequence>
<feature type="domain" description="DUF6451" evidence="1">
    <location>
        <begin position="164"/>
        <end position="196"/>
    </location>
</feature>
<evidence type="ECO:0000259" key="1">
    <source>
        <dbReference type="Pfam" id="PF20049"/>
    </source>
</evidence>
<dbReference type="Pfam" id="PF20049">
    <property type="entry name" value="DUF6451"/>
    <property type="match status" value="1"/>
</dbReference>
<dbReference type="Proteomes" id="UP000694700">
    <property type="component" value="Unplaced"/>
</dbReference>
<accession>A0A8C1X5U2</accession>
<evidence type="ECO:0000313" key="2">
    <source>
        <dbReference type="Ensembl" id="ENSCCRP00015077180.1"/>
    </source>
</evidence>
<dbReference type="InterPro" id="IPR045609">
    <property type="entry name" value="DUF6451"/>
</dbReference>
<proteinExistence type="predicted"/>
<dbReference type="PANTHER" id="PTHR47027">
    <property type="entry name" value="REVERSE TRANSCRIPTASE DOMAIN-CONTAINING PROTEIN"/>
    <property type="match status" value="1"/>
</dbReference>
<organism evidence="2 3">
    <name type="scientific">Cyprinus carpio</name>
    <name type="common">Common carp</name>
    <dbReference type="NCBI Taxonomy" id="7962"/>
    <lineage>
        <taxon>Eukaryota</taxon>
        <taxon>Metazoa</taxon>
        <taxon>Chordata</taxon>
        <taxon>Craniata</taxon>
        <taxon>Vertebrata</taxon>
        <taxon>Euteleostomi</taxon>
        <taxon>Actinopterygii</taxon>
        <taxon>Neopterygii</taxon>
        <taxon>Teleostei</taxon>
        <taxon>Ostariophysi</taxon>
        <taxon>Cypriniformes</taxon>
        <taxon>Cyprinidae</taxon>
        <taxon>Cyprininae</taxon>
        <taxon>Cyprinus</taxon>
    </lineage>
</organism>
<reference evidence="2" key="1">
    <citation type="submission" date="2025-08" db="UniProtKB">
        <authorList>
            <consortium name="Ensembl"/>
        </authorList>
    </citation>
    <scope>IDENTIFICATION</scope>
</reference>